<dbReference type="InterPro" id="IPR013783">
    <property type="entry name" value="Ig-like_fold"/>
</dbReference>
<dbReference type="PRINTS" id="PR00969">
    <property type="entry name" value="CHAPERONPILI"/>
</dbReference>
<name>A0AAE4K459_9BURK</name>
<dbReference type="GO" id="GO:0071555">
    <property type="term" value="P:cell wall organization"/>
    <property type="evidence" value="ECO:0007669"/>
    <property type="project" value="InterPro"/>
</dbReference>
<evidence type="ECO:0000313" key="8">
    <source>
        <dbReference type="EMBL" id="MDT0337179.1"/>
    </source>
</evidence>
<evidence type="ECO:0000259" key="6">
    <source>
        <dbReference type="Pfam" id="PF00345"/>
    </source>
</evidence>
<gene>
    <name evidence="8" type="ORF">RJN63_10100</name>
</gene>
<dbReference type="PANTHER" id="PTHR30251:SF7">
    <property type="entry name" value="FIMBRIAE CHAPARONE"/>
    <property type="match status" value="1"/>
</dbReference>
<dbReference type="InterPro" id="IPR016147">
    <property type="entry name" value="Pili_assmbl_chaperone_N"/>
</dbReference>
<dbReference type="SUPFAM" id="SSF49584">
    <property type="entry name" value="Periplasmic chaperone C-domain"/>
    <property type="match status" value="1"/>
</dbReference>
<dbReference type="InterPro" id="IPR008962">
    <property type="entry name" value="PapD-like_sf"/>
</dbReference>
<keyword evidence="3" id="KW-0732">Signal</keyword>
<comment type="subcellular location">
    <subcellularLocation>
        <location evidence="1">Periplasm</location>
    </subcellularLocation>
</comment>
<evidence type="ECO:0000256" key="4">
    <source>
        <dbReference type="ARBA" id="ARBA00022764"/>
    </source>
</evidence>
<feature type="domain" description="Pili assembly chaperone N-terminal" evidence="6">
    <location>
        <begin position="27"/>
        <end position="150"/>
    </location>
</feature>
<dbReference type="InterPro" id="IPR001829">
    <property type="entry name" value="Pili_assmbl_chaperone_bac"/>
</dbReference>
<dbReference type="PANTHER" id="PTHR30251">
    <property type="entry name" value="PILUS ASSEMBLY CHAPERONE"/>
    <property type="match status" value="1"/>
</dbReference>
<evidence type="ECO:0000256" key="1">
    <source>
        <dbReference type="ARBA" id="ARBA00004418"/>
    </source>
</evidence>
<dbReference type="Pfam" id="PF02753">
    <property type="entry name" value="PapD_C"/>
    <property type="match status" value="1"/>
</dbReference>
<dbReference type="Pfam" id="PF00345">
    <property type="entry name" value="PapD_N"/>
    <property type="match status" value="1"/>
</dbReference>
<feature type="domain" description="Pili assembly chaperone C-terminal" evidence="7">
    <location>
        <begin position="177"/>
        <end position="243"/>
    </location>
</feature>
<protein>
    <submittedName>
        <fullName evidence="8">Molecular chaperone</fullName>
    </submittedName>
</protein>
<keyword evidence="5" id="KW-0143">Chaperone</keyword>
<dbReference type="InterPro" id="IPR036316">
    <property type="entry name" value="Pili_assmbl_chap_C_dom_sf"/>
</dbReference>
<comment type="caution">
    <text evidence="8">The sequence shown here is derived from an EMBL/GenBank/DDBJ whole genome shotgun (WGS) entry which is preliminary data.</text>
</comment>
<comment type="similarity">
    <text evidence="2">Belongs to the periplasmic pilus chaperone family.</text>
</comment>
<dbReference type="RefSeq" id="WP_259433054.1">
    <property type="nucleotide sequence ID" value="NZ_JAVLSM010000013.1"/>
</dbReference>
<evidence type="ECO:0000256" key="5">
    <source>
        <dbReference type="ARBA" id="ARBA00023186"/>
    </source>
</evidence>
<evidence type="ECO:0000256" key="3">
    <source>
        <dbReference type="ARBA" id="ARBA00022729"/>
    </source>
</evidence>
<sequence length="256" mass="28425">MSRCRIGWLARWLLLSMLLCCMRAEAGLMPERTRLVFSQGARELSLRLANTNPHAVVVQSWVDQGEGSQAPDTVQSALFVLPAVQRLSPQAIGQVRVLATGEPLPTDRESVFWLNLYEIPLLADAAPGSAPRLLLGLNTQIKVFHRPPGLADPGPQWSDALHFRLQWQAGQWVLVCRNDSPYFASLASLQVSDGRRELVPRAAPDQMAPPYGEQVFVLPVDDATLPWQQPRLTFQLIDDNGRSSEHARSLMPPNLP</sequence>
<dbReference type="EMBL" id="JAVRAA010000004">
    <property type="protein sequence ID" value="MDT0337179.1"/>
    <property type="molecule type" value="Genomic_DNA"/>
</dbReference>
<dbReference type="InterPro" id="IPR050643">
    <property type="entry name" value="Periplasmic_pilus_chap"/>
</dbReference>
<dbReference type="InterPro" id="IPR016148">
    <property type="entry name" value="Pili_assmbl_chaperone_C"/>
</dbReference>
<dbReference type="SUPFAM" id="SSF49354">
    <property type="entry name" value="PapD-like"/>
    <property type="match status" value="1"/>
</dbReference>
<keyword evidence="4" id="KW-0574">Periplasm</keyword>
<proteinExistence type="inferred from homology"/>
<dbReference type="AlphaFoldDB" id="A0AAE4K459"/>
<evidence type="ECO:0000259" key="7">
    <source>
        <dbReference type="Pfam" id="PF02753"/>
    </source>
</evidence>
<evidence type="ECO:0000256" key="2">
    <source>
        <dbReference type="ARBA" id="ARBA00007399"/>
    </source>
</evidence>
<dbReference type="Gene3D" id="2.60.40.10">
    <property type="entry name" value="Immunoglobulins"/>
    <property type="match status" value="2"/>
</dbReference>
<dbReference type="GO" id="GO:0030288">
    <property type="term" value="C:outer membrane-bounded periplasmic space"/>
    <property type="evidence" value="ECO:0007669"/>
    <property type="project" value="InterPro"/>
</dbReference>
<organism evidence="8">
    <name type="scientific">Herbaspirillum huttiense subsp. nephrolepidis</name>
    <dbReference type="NCBI Taxonomy" id="3075126"/>
    <lineage>
        <taxon>Bacteria</taxon>
        <taxon>Pseudomonadati</taxon>
        <taxon>Pseudomonadota</taxon>
        <taxon>Betaproteobacteria</taxon>
        <taxon>Burkholderiales</taxon>
        <taxon>Oxalobacteraceae</taxon>
        <taxon>Herbaspirillum</taxon>
    </lineage>
</organism>
<reference evidence="8" key="1">
    <citation type="submission" date="2023-02" db="EMBL/GenBank/DDBJ databases">
        <title>Description of Herbaspirillum huttiense subsp. nephrolepsisexaltata and Herbaspirillum huttiense subsp. lycopersicon.</title>
        <authorList>
            <person name="Poudel M."/>
            <person name="Sharma A."/>
            <person name="Goss E."/>
            <person name="Tapia J.H."/>
            <person name="Harmon C.M."/>
            <person name="Jones J.B."/>
        </authorList>
    </citation>
    <scope>NUCLEOTIDE SEQUENCE</scope>
    <source>
        <strain evidence="8">NC40101</strain>
    </source>
</reference>
<accession>A0AAE4K459</accession>